<dbReference type="Proteomes" id="UP000499080">
    <property type="component" value="Unassembled WGS sequence"/>
</dbReference>
<protein>
    <submittedName>
        <fullName evidence="1">Uncharacterized protein</fullName>
    </submittedName>
</protein>
<evidence type="ECO:0000313" key="2">
    <source>
        <dbReference type="Proteomes" id="UP000499080"/>
    </source>
</evidence>
<dbReference type="AlphaFoldDB" id="A0A4Y2AK75"/>
<proteinExistence type="predicted"/>
<gene>
    <name evidence="1" type="ORF">AVEN_92189_1</name>
</gene>
<dbReference type="EMBL" id="BGPR01000021">
    <property type="protein sequence ID" value="GBL80253.1"/>
    <property type="molecule type" value="Genomic_DNA"/>
</dbReference>
<sequence>MTFKFSNSRHHFTLILVEADALLRPSQDSPSSLQLEMGRRKRTCLPDRVVVDHTGDDREGLSVVGSDKMWAGLRRSIEITSNRHSLIFLQQSDSTIK</sequence>
<comment type="caution">
    <text evidence="1">The sequence shown here is derived from an EMBL/GenBank/DDBJ whole genome shotgun (WGS) entry which is preliminary data.</text>
</comment>
<keyword evidence="2" id="KW-1185">Reference proteome</keyword>
<organism evidence="1 2">
    <name type="scientific">Araneus ventricosus</name>
    <name type="common">Orbweaver spider</name>
    <name type="synonym">Epeira ventricosa</name>
    <dbReference type="NCBI Taxonomy" id="182803"/>
    <lineage>
        <taxon>Eukaryota</taxon>
        <taxon>Metazoa</taxon>
        <taxon>Ecdysozoa</taxon>
        <taxon>Arthropoda</taxon>
        <taxon>Chelicerata</taxon>
        <taxon>Arachnida</taxon>
        <taxon>Araneae</taxon>
        <taxon>Araneomorphae</taxon>
        <taxon>Entelegynae</taxon>
        <taxon>Araneoidea</taxon>
        <taxon>Araneidae</taxon>
        <taxon>Araneus</taxon>
    </lineage>
</organism>
<accession>A0A4Y2AK75</accession>
<name>A0A4Y2AK75_ARAVE</name>
<evidence type="ECO:0000313" key="1">
    <source>
        <dbReference type="EMBL" id="GBL80253.1"/>
    </source>
</evidence>
<reference evidence="1 2" key="1">
    <citation type="journal article" date="2019" name="Sci. Rep.">
        <title>Orb-weaving spider Araneus ventricosus genome elucidates the spidroin gene catalogue.</title>
        <authorList>
            <person name="Kono N."/>
            <person name="Nakamura H."/>
            <person name="Ohtoshi R."/>
            <person name="Moran D.A.P."/>
            <person name="Shinohara A."/>
            <person name="Yoshida Y."/>
            <person name="Fujiwara M."/>
            <person name="Mori M."/>
            <person name="Tomita M."/>
            <person name="Arakawa K."/>
        </authorList>
    </citation>
    <scope>NUCLEOTIDE SEQUENCE [LARGE SCALE GENOMIC DNA]</scope>
</reference>